<proteinExistence type="predicted"/>
<evidence type="ECO:0000256" key="1">
    <source>
        <dbReference type="SAM" id="MobiDB-lite"/>
    </source>
</evidence>
<evidence type="ECO:0000313" key="2">
    <source>
        <dbReference type="EMBL" id="KAI4531293.1"/>
    </source>
</evidence>
<evidence type="ECO:0000313" key="3">
    <source>
        <dbReference type="Proteomes" id="UP001214576"/>
    </source>
</evidence>
<gene>
    <name evidence="2" type="ORF">MG293_019151</name>
</gene>
<dbReference type="EMBL" id="JAKZEL010000024">
    <property type="protein sequence ID" value="KAI4531293.1"/>
    <property type="molecule type" value="Genomic_DNA"/>
</dbReference>
<protein>
    <submittedName>
        <fullName evidence="2">Uncharacterized protein</fullName>
    </submittedName>
</protein>
<reference evidence="2" key="1">
    <citation type="submission" date="2022-03" db="EMBL/GenBank/DDBJ databases">
        <title>Genomic analyses of argali, domestic sheep and their hybrids provide insights into chromosomal evolution, heterosis and genetic basis of agronomic traits.</title>
        <authorList>
            <person name="Li M."/>
        </authorList>
    </citation>
    <scope>NUCLEOTIDE SEQUENCE</scope>
    <source>
        <strain evidence="2">CAU-MHL-2022a</strain>
        <tissue evidence="2">Skin</tissue>
    </source>
</reference>
<name>A0AAD4TP38_OVIAM</name>
<keyword evidence="3" id="KW-1185">Reference proteome</keyword>
<comment type="caution">
    <text evidence="2">The sequence shown here is derived from an EMBL/GenBank/DDBJ whole genome shotgun (WGS) entry which is preliminary data.</text>
</comment>
<sequence>MPPGPLRLGGVPPPPLSGFSAEEPRVAAESWSIFAGGGSRGSKEDSVMGHVPSSTGKETPNDIPREHACRSAVRPALRSSLCRLVRGELWSCFLPDAKICPARSTLHLSRSSTEKRPAGSGDQDQSFAAPQLLPAVRVQPVPQLSVAGGRGTPARFCPLAALSHPAAEAALERPVGAAVPMLVQAVGPGARQG</sequence>
<dbReference type="Proteomes" id="UP001214576">
    <property type="component" value="Unassembled WGS sequence"/>
</dbReference>
<organism evidence="2 3">
    <name type="scientific">Ovis ammon polii</name>
    <dbReference type="NCBI Taxonomy" id="230172"/>
    <lineage>
        <taxon>Eukaryota</taxon>
        <taxon>Metazoa</taxon>
        <taxon>Chordata</taxon>
        <taxon>Craniata</taxon>
        <taxon>Vertebrata</taxon>
        <taxon>Euteleostomi</taxon>
        <taxon>Mammalia</taxon>
        <taxon>Eutheria</taxon>
        <taxon>Laurasiatheria</taxon>
        <taxon>Artiodactyla</taxon>
        <taxon>Ruminantia</taxon>
        <taxon>Pecora</taxon>
        <taxon>Bovidae</taxon>
        <taxon>Caprinae</taxon>
        <taxon>Ovis</taxon>
    </lineage>
</organism>
<dbReference type="AlphaFoldDB" id="A0AAD4TP38"/>
<feature type="region of interest" description="Disordered" evidence="1">
    <location>
        <begin position="1"/>
        <end position="23"/>
    </location>
</feature>
<feature type="region of interest" description="Disordered" evidence="1">
    <location>
        <begin position="106"/>
        <end position="126"/>
    </location>
</feature>
<accession>A0AAD4TP38</accession>
<feature type="compositionally biased region" description="Pro residues" evidence="1">
    <location>
        <begin position="1"/>
        <end position="16"/>
    </location>
</feature>
<feature type="region of interest" description="Disordered" evidence="1">
    <location>
        <begin position="35"/>
        <end position="64"/>
    </location>
</feature>